<dbReference type="AlphaFoldDB" id="A0A1U9RRM5"/>
<evidence type="ECO:0000256" key="10">
    <source>
        <dbReference type="ARBA" id="ARBA00048552"/>
    </source>
</evidence>
<evidence type="ECO:0000313" key="12">
    <source>
        <dbReference type="EMBL" id="AQU89568.1"/>
    </source>
</evidence>
<dbReference type="GO" id="GO:0006351">
    <property type="term" value="P:DNA-templated transcription"/>
    <property type="evidence" value="ECO:0007669"/>
    <property type="project" value="InterPro"/>
</dbReference>
<dbReference type="InterPro" id="IPR036603">
    <property type="entry name" value="RBP11-like"/>
</dbReference>
<evidence type="ECO:0000256" key="2">
    <source>
        <dbReference type="ARBA" id="ARBA00012418"/>
    </source>
</evidence>
<dbReference type="RefSeq" id="WP_211118405.1">
    <property type="nucleotide sequence ID" value="NZ_CP019943.1"/>
</dbReference>
<evidence type="ECO:0000256" key="1">
    <source>
        <dbReference type="ARBA" id="ARBA00007123"/>
    </source>
</evidence>
<name>A0A1U9RRM5_CARRU</name>
<evidence type="ECO:0000256" key="4">
    <source>
        <dbReference type="ARBA" id="ARBA00022478"/>
    </source>
</evidence>
<protein>
    <recommendedName>
        <fullName evidence="3">DNA-directed RNA polymerase subunit alpha</fullName>
        <ecNumber evidence="2">2.7.7.6</ecNumber>
    </recommendedName>
    <alternativeName>
        <fullName evidence="9">RNA polymerase subunit alpha</fullName>
    </alternativeName>
    <alternativeName>
        <fullName evidence="8">Transcriptase subunit alpha</fullName>
    </alternativeName>
</protein>
<evidence type="ECO:0000256" key="8">
    <source>
        <dbReference type="ARBA" id="ARBA00032524"/>
    </source>
</evidence>
<dbReference type="GO" id="GO:0000428">
    <property type="term" value="C:DNA-directed RNA polymerase complex"/>
    <property type="evidence" value="ECO:0007669"/>
    <property type="project" value="UniProtKB-KW"/>
</dbReference>
<sequence length="320" mass="37962">MKNFKNKIFFLNKISFKKISFFRSIIKIESFKNSYCDSLGNFLRRVMFLTTFSYRIIYIKFFNINSVFSNLKGVKENTLNIINNINNIIIKIENEISAFLIIKKKGPCIIKAKDIFSDKKIIIFNPDIIIANITDNIIFFVLMKCINTSYNFNIENINNKIFKSKVIKLNFIKSSIKNINYFIHKKFFNKKIKNLFFDIETDGIFKPEECFNNCIFYIKKYFDVFFSVLGKKKKKKIFKKKFLKINPILIRSVDNLELSIITSNILKKNNIFLIGDLIKLSEINLFKLKNMNKLVFLEILDALKNKKLNLNVKIEYEIQF</sequence>
<keyword evidence="5 12" id="KW-0808">Transferase</keyword>
<dbReference type="Gene3D" id="1.10.150.20">
    <property type="entry name" value="5' to 3' exonuclease, C-terminal subdomain"/>
    <property type="match status" value="1"/>
</dbReference>
<evidence type="ECO:0000259" key="11">
    <source>
        <dbReference type="SMART" id="SM00662"/>
    </source>
</evidence>
<dbReference type="SUPFAM" id="SSF55257">
    <property type="entry name" value="RBP11-like subunits of RNA polymerase"/>
    <property type="match status" value="1"/>
</dbReference>
<keyword evidence="6 12" id="KW-0548">Nucleotidyltransferase</keyword>
<dbReference type="GO" id="GO:0005737">
    <property type="term" value="C:cytoplasm"/>
    <property type="evidence" value="ECO:0007669"/>
    <property type="project" value="UniProtKB-ARBA"/>
</dbReference>
<dbReference type="EC" id="2.7.7.6" evidence="2"/>
<dbReference type="Pfam" id="PF01000">
    <property type="entry name" value="RNA_pol_A_bac"/>
    <property type="match status" value="1"/>
</dbReference>
<evidence type="ECO:0000256" key="5">
    <source>
        <dbReference type="ARBA" id="ARBA00022679"/>
    </source>
</evidence>
<evidence type="ECO:0000256" key="9">
    <source>
        <dbReference type="ARBA" id="ARBA00033070"/>
    </source>
</evidence>
<dbReference type="SMART" id="SM00662">
    <property type="entry name" value="RPOLD"/>
    <property type="match status" value="1"/>
</dbReference>
<feature type="domain" description="DNA-directed RNA polymerase RpoA/D/Rpb3-type" evidence="11">
    <location>
        <begin position="23"/>
        <end position="228"/>
    </location>
</feature>
<dbReference type="GO" id="GO:0046983">
    <property type="term" value="F:protein dimerization activity"/>
    <property type="evidence" value="ECO:0007669"/>
    <property type="project" value="InterPro"/>
</dbReference>
<dbReference type="GO" id="GO:0003677">
    <property type="term" value="F:DNA binding"/>
    <property type="evidence" value="ECO:0007669"/>
    <property type="project" value="InterPro"/>
</dbReference>
<dbReference type="Gene3D" id="2.170.120.12">
    <property type="entry name" value="DNA-directed RNA polymerase, insert domain"/>
    <property type="match status" value="1"/>
</dbReference>
<dbReference type="InterPro" id="IPR011263">
    <property type="entry name" value="DNA-dir_RNA_pol_RpoA/D/Rpb3"/>
</dbReference>
<dbReference type="InterPro" id="IPR036643">
    <property type="entry name" value="RNApol_insert_sf"/>
</dbReference>
<evidence type="ECO:0000256" key="3">
    <source>
        <dbReference type="ARBA" id="ARBA00015972"/>
    </source>
</evidence>
<dbReference type="SUPFAM" id="SSF47789">
    <property type="entry name" value="C-terminal domain of RNA polymerase alpha subunit"/>
    <property type="match status" value="1"/>
</dbReference>
<evidence type="ECO:0000313" key="13">
    <source>
        <dbReference type="Proteomes" id="UP000189666"/>
    </source>
</evidence>
<dbReference type="GO" id="GO:0003899">
    <property type="term" value="F:DNA-directed RNA polymerase activity"/>
    <property type="evidence" value="ECO:0007669"/>
    <property type="project" value="UniProtKB-EC"/>
</dbReference>
<proteinExistence type="inferred from homology"/>
<comment type="similarity">
    <text evidence="1">Belongs to the RNA polymerase alpha chain family.</text>
</comment>
<dbReference type="EMBL" id="CP019943">
    <property type="protein sequence ID" value="AQU89568.1"/>
    <property type="molecule type" value="Genomic_DNA"/>
</dbReference>
<keyword evidence="4 12" id="KW-0240">DNA-directed RNA polymerase</keyword>
<dbReference type="Pfam" id="PF03118">
    <property type="entry name" value="RNA_pol_A_CTD"/>
    <property type="match status" value="1"/>
</dbReference>
<evidence type="ECO:0000256" key="6">
    <source>
        <dbReference type="ARBA" id="ARBA00022695"/>
    </source>
</evidence>
<evidence type="ECO:0000256" key="7">
    <source>
        <dbReference type="ARBA" id="ARBA00023163"/>
    </source>
</evidence>
<accession>A0A1U9RRM5</accession>
<dbReference type="SUPFAM" id="SSF56553">
    <property type="entry name" value="Insert subdomain of RNA polymerase alpha subunit"/>
    <property type="match status" value="1"/>
</dbReference>
<dbReference type="Gene3D" id="3.30.1360.10">
    <property type="entry name" value="RNA polymerase, RBP11-like subunit"/>
    <property type="match status" value="1"/>
</dbReference>
<gene>
    <name evidence="12" type="ORF">BW244_0150</name>
</gene>
<dbReference type="Proteomes" id="UP000189666">
    <property type="component" value="Chromosome"/>
</dbReference>
<organism evidence="12 13">
    <name type="scientific">Carsonella ruddii</name>
    <dbReference type="NCBI Taxonomy" id="114186"/>
    <lineage>
        <taxon>Bacteria</taxon>
        <taxon>Pseudomonadati</taxon>
        <taxon>Pseudomonadota</taxon>
        <taxon>Gammaproteobacteria</taxon>
        <taxon>Oceanospirillales</taxon>
        <taxon>Halomonadaceae</taxon>
        <taxon>Zymobacter group</taxon>
        <taxon>Candidatus Carsonella</taxon>
    </lineage>
</organism>
<dbReference type="InterPro" id="IPR011262">
    <property type="entry name" value="DNA-dir_RNA_pol_insert"/>
</dbReference>
<keyword evidence="7" id="KW-0804">Transcription</keyword>
<comment type="catalytic activity">
    <reaction evidence="10">
        <text>RNA(n) + a ribonucleoside 5'-triphosphate = RNA(n+1) + diphosphate</text>
        <dbReference type="Rhea" id="RHEA:21248"/>
        <dbReference type="Rhea" id="RHEA-COMP:14527"/>
        <dbReference type="Rhea" id="RHEA-COMP:17342"/>
        <dbReference type="ChEBI" id="CHEBI:33019"/>
        <dbReference type="ChEBI" id="CHEBI:61557"/>
        <dbReference type="ChEBI" id="CHEBI:140395"/>
        <dbReference type="EC" id="2.7.7.6"/>
    </reaction>
</comment>
<dbReference type="InterPro" id="IPR011260">
    <property type="entry name" value="RNAP_asu_C"/>
</dbReference>
<reference evidence="12 13" key="1">
    <citation type="submission" date="2017-02" db="EMBL/GenBank/DDBJ databases">
        <title>Complete Genome of Candidatus Carsonella ruddii strain BC, a Nutritional Endosymbiont of Bactericera cockerelli.</title>
        <authorList>
            <person name="Riley A.B."/>
            <person name="Kim D.H."/>
            <person name="Hansen A.K."/>
        </authorList>
    </citation>
    <scope>NUCLEOTIDE SEQUENCE [LARGE SCALE GENOMIC DNA]</scope>
    <source>
        <strain evidence="12 13">BC</strain>
    </source>
</reference>